<accession>A0ABV0FUW8</accession>
<dbReference type="Proteomes" id="UP001477278">
    <property type="component" value="Unassembled WGS sequence"/>
</dbReference>
<proteinExistence type="predicted"/>
<dbReference type="EMBL" id="JBDPZN010000020">
    <property type="protein sequence ID" value="MEO3684627.1"/>
    <property type="molecule type" value="Genomic_DNA"/>
</dbReference>
<protein>
    <submittedName>
        <fullName evidence="1">Uncharacterized protein</fullName>
    </submittedName>
</protein>
<name>A0ABV0FUW8_9GAMM</name>
<gene>
    <name evidence="1" type="ORF">ABHN84_20395</name>
</gene>
<reference evidence="1 2" key="1">
    <citation type="submission" date="2024-05" db="EMBL/GenBank/DDBJ databases">
        <title>Genome sequencing of Marine Estuary Bacteria, Shewanella vesiculosa and S. baltica, and Pseudomonas syringae.</title>
        <authorList>
            <person name="Gurung A."/>
            <person name="Maclea K.S."/>
        </authorList>
    </citation>
    <scope>NUCLEOTIDE SEQUENCE [LARGE SCALE GENOMIC DNA]</scope>
    <source>
        <strain evidence="1 2">1A</strain>
    </source>
</reference>
<evidence type="ECO:0000313" key="1">
    <source>
        <dbReference type="EMBL" id="MEO3684627.1"/>
    </source>
</evidence>
<organism evidence="1 2">
    <name type="scientific">Shewanella vesiculosa</name>
    <dbReference type="NCBI Taxonomy" id="518738"/>
    <lineage>
        <taxon>Bacteria</taxon>
        <taxon>Pseudomonadati</taxon>
        <taxon>Pseudomonadota</taxon>
        <taxon>Gammaproteobacteria</taxon>
        <taxon>Alteromonadales</taxon>
        <taxon>Shewanellaceae</taxon>
        <taxon>Shewanella</taxon>
    </lineage>
</organism>
<comment type="caution">
    <text evidence="1">The sequence shown here is derived from an EMBL/GenBank/DDBJ whole genome shotgun (WGS) entry which is preliminary data.</text>
</comment>
<keyword evidence="2" id="KW-1185">Reference proteome</keyword>
<evidence type="ECO:0000313" key="2">
    <source>
        <dbReference type="Proteomes" id="UP001477278"/>
    </source>
</evidence>
<dbReference type="RefSeq" id="WP_347691016.1">
    <property type="nucleotide sequence ID" value="NZ_JBDPZN010000020.1"/>
</dbReference>
<sequence length="156" mass="18025">MNIILDHQIQKTDEDCSTHNVMCTFSTCKGKRYTRLRGRELKLIKFHSKSSEIQKSLASAELERRNYIDSQVLGISFDITLHAIDRLSTIYLHRFINEFDGERGISSWCNSLVKEALTQHQDLLGLNEFIIRHEGINFTFRASDYADNSLVLTTIN</sequence>